<name>A0A266QA83_9GAMM</name>
<gene>
    <name evidence="3" type="ORF">CBP51_07055</name>
</gene>
<dbReference type="Pfam" id="PF05356">
    <property type="entry name" value="Phage_Coat_B"/>
    <property type="match status" value="1"/>
</dbReference>
<evidence type="ECO:0000256" key="2">
    <source>
        <dbReference type="SAM" id="SignalP"/>
    </source>
</evidence>
<dbReference type="SUPFAM" id="SSF57987">
    <property type="entry name" value="Inovirus (filamentous phage) major coat protein"/>
    <property type="match status" value="1"/>
</dbReference>
<keyword evidence="1" id="KW-1133">Transmembrane helix</keyword>
<evidence type="ECO:0000256" key="1">
    <source>
        <dbReference type="SAM" id="Phobius"/>
    </source>
</evidence>
<dbReference type="RefSeq" id="WP_094984360.1">
    <property type="nucleotide sequence ID" value="NZ_NHNI01000001.1"/>
</dbReference>
<feature type="signal peptide" evidence="2">
    <location>
        <begin position="1"/>
        <end position="30"/>
    </location>
</feature>
<evidence type="ECO:0008006" key="5">
    <source>
        <dbReference type="Google" id="ProtNLM"/>
    </source>
</evidence>
<dbReference type="InterPro" id="IPR008020">
    <property type="entry name" value="G8P"/>
</dbReference>
<organism evidence="3 4">
    <name type="scientific">Cellvibrio mixtus</name>
    <dbReference type="NCBI Taxonomy" id="39650"/>
    <lineage>
        <taxon>Bacteria</taxon>
        <taxon>Pseudomonadati</taxon>
        <taxon>Pseudomonadota</taxon>
        <taxon>Gammaproteobacteria</taxon>
        <taxon>Cellvibrionales</taxon>
        <taxon>Cellvibrionaceae</taxon>
        <taxon>Cellvibrio</taxon>
    </lineage>
</organism>
<keyword evidence="1" id="KW-0812">Transmembrane</keyword>
<comment type="caution">
    <text evidence="3">The sequence shown here is derived from an EMBL/GenBank/DDBJ whole genome shotgun (WGS) entry which is preliminary data.</text>
</comment>
<feature type="transmembrane region" description="Helical" evidence="1">
    <location>
        <begin position="46"/>
        <end position="67"/>
    </location>
</feature>
<protein>
    <recommendedName>
        <fullName evidence="5">Methyltransferase</fullName>
    </recommendedName>
</protein>
<dbReference type="Proteomes" id="UP000216101">
    <property type="component" value="Unassembled WGS sequence"/>
</dbReference>
<accession>A0A266QA83</accession>
<feature type="chain" id="PRO_5013102821" description="Methyltransferase" evidence="2">
    <location>
        <begin position="31"/>
        <end position="73"/>
    </location>
</feature>
<dbReference type="EMBL" id="NHNI01000001">
    <property type="protein sequence ID" value="OZY86762.1"/>
    <property type="molecule type" value="Genomic_DNA"/>
</dbReference>
<evidence type="ECO:0000313" key="3">
    <source>
        <dbReference type="EMBL" id="OZY86762.1"/>
    </source>
</evidence>
<dbReference type="Gene3D" id="1.20.5.440">
    <property type="entry name" value="ATP synthase delta/epsilon subunit, C-terminal domain"/>
    <property type="match status" value="1"/>
</dbReference>
<sequence length="73" mass="7238">MKNAFTVLRSKGAKLAAATSALVLAGSANAASVLPANFSMADVEADITTIGGALIGLAVVAVGIKWVKATFFG</sequence>
<keyword evidence="2" id="KW-0732">Signal</keyword>
<evidence type="ECO:0000313" key="4">
    <source>
        <dbReference type="Proteomes" id="UP000216101"/>
    </source>
</evidence>
<dbReference type="AlphaFoldDB" id="A0A266QA83"/>
<keyword evidence="4" id="KW-1185">Reference proteome</keyword>
<reference evidence="4" key="1">
    <citation type="submission" date="2017-05" db="EMBL/GenBank/DDBJ databases">
        <authorList>
            <person name="Barney B.M."/>
        </authorList>
    </citation>
    <scope>NUCLEOTIDE SEQUENCE [LARGE SCALE GENOMIC DNA]</scope>
    <source>
        <strain evidence="4">PSBB022</strain>
    </source>
</reference>
<keyword evidence="1" id="KW-0472">Membrane</keyword>
<proteinExistence type="predicted"/>